<proteinExistence type="predicted"/>
<evidence type="ECO:0000313" key="2">
    <source>
        <dbReference type="Proteomes" id="UP001528920"/>
    </source>
</evidence>
<dbReference type="InterPro" id="IPR032466">
    <property type="entry name" value="Metal_Hydrolase"/>
</dbReference>
<dbReference type="PANTHER" id="PTHR46124">
    <property type="entry name" value="D-AMINOACYL-TRNA DEACYLASE"/>
    <property type="match status" value="1"/>
</dbReference>
<dbReference type="Gene3D" id="3.20.20.140">
    <property type="entry name" value="Metal-dependent hydrolases"/>
    <property type="match status" value="1"/>
</dbReference>
<dbReference type="InterPro" id="IPR001130">
    <property type="entry name" value="TatD-like"/>
</dbReference>
<organism evidence="1 2">
    <name type="scientific">Paralabilibaculum antarcticum</name>
    <dbReference type="NCBI Taxonomy" id="2912572"/>
    <lineage>
        <taxon>Bacteria</taxon>
        <taxon>Pseudomonadati</taxon>
        <taxon>Bacteroidota</taxon>
        <taxon>Bacteroidia</taxon>
        <taxon>Marinilabiliales</taxon>
        <taxon>Marinifilaceae</taxon>
        <taxon>Paralabilibaculum</taxon>
    </lineage>
</organism>
<protein>
    <submittedName>
        <fullName evidence="1">TatD family hydrolase</fullName>
    </submittedName>
</protein>
<sequence length="192" mass="22147">MEEQIKDNGKAIYSLGIHPWKIEDIDIASSLEKLEQISSQNHILAIGEIGLDRLIQTPLSVQIEILLSQISIAERAQKPIVIHCVKSFPELIEIRKKHKSFPWIIHGFQKNKIFADELIELGCYLSFGKALFTNKKLRALFCSLPTRQIFLETDESDVSIKEIYNKVADIKEMEVESLKKELFKNFKTCFKK</sequence>
<keyword evidence="1" id="KW-0378">Hydrolase</keyword>
<dbReference type="Proteomes" id="UP001528920">
    <property type="component" value="Unassembled WGS sequence"/>
</dbReference>
<evidence type="ECO:0000313" key="1">
    <source>
        <dbReference type="EMBL" id="MDE5417276.1"/>
    </source>
</evidence>
<dbReference type="PANTHER" id="PTHR46124:SF2">
    <property type="entry name" value="D-AMINOACYL-TRNA DEACYLASE"/>
    <property type="match status" value="1"/>
</dbReference>
<dbReference type="EMBL" id="JAKJSC010000001">
    <property type="protein sequence ID" value="MDE5417276.1"/>
    <property type="molecule type" value="Genomic_DNA"/>
</dbReference>
<name>A0ABT5VPA9_9BACT</name>
<reference evidence="1 2" key="1">
    <citation type="submission" date="2022-01" db="EMBL/GenBank/DDBJ databases">
        <title>Labilibaculum sp. nov, a marine bacterium isolated from Antarctica.</title>
        <authorList>
            <person name="Dai W."/>
        </authorList>
    </citation>
    <scope>NUCLEOTIDE SEQUENCE [LARGE SCALE GENOMIC DNA]</scope>
    <source>
        <strain evidence="1 2">DW002</strain>
    </source>
</reference>
<keyword evidence="2" id="KW-1185">Reference proteome</keyword>
<gene>
    <name evidence="1" type="ORF">L3049_04580</name>
</gene>
<comment type="caution">
    <text evidence="1">The sequence shown here is derived from an EMBL/GenBank/DDBJ whole genome shotgun (WGS) entry which is preliminary data.</text>
</comment>
<dbReference type="GO" id="GO:0016787">
    <property type="term" value="F:hydrolase activity"/>
    <property type="evidence" value="ECO:0007669"/>
    <property type="project" value="UniProtKB-KW"/>
</dbReference>
<dbReference type="Pfam" id="PF01026">
    <property type="entry name" value="TatD_DNase"/>
    <property type="match status" value="1"/>
</dbReference>
<dbReference type="SUPFAM" id="SSF51556">
    <property type="entry name" value="Metallo-dependent hydrolases"/>
    <property type="match status" value="1"/>
</dbReference>
<accession>A0ABT5VPA9</accession>
<dbReference type="RefSeq" id="WP_342753433.1">
    <property type="nucleotide sequence ID" value="NZ_JAKJSC010000001.1"/>
</dbReference>